<comment type="caution">
    <text evidence="1">The sequence shown here is derived from an EMBL/GenBank/DDBJ whole genome shotgun (WGS) entry which is preliminary data.</text>
</comment>
<evidence type="ECO:0008006" key="3">
    <source>
        <dbReference type="Google" id="ProtNLM"/>
    </source>
</evidence>
<name>A0ABX1GQ20_9FLAO</name>
<sequence>MRKLMRHAIKIHTSEVLLVILALTFVFACKSKQRVDSMNPEKPKQQMELLLHDAYFLSDSLITEVVRDEKSLQKFFSKVNLTRKPGLPVPIIDFSKNDVIIVCAGKTKTKGYPILEISTEDSNQITVLIQQSDIDKSADNQAISYPFSVYVTPKTDKKYVFKNQ</sequence>
<protein>
    <recommendedName>
        <fullName evidence="3">PrcB C-terminal domain-containing protein</fullName>
    </recommendedName>
</protein>
<organism evidence="1 2">
    <name type="scientific">Croceivirga thetidis</name>
    <dbReference type="NCBI Taxonomy" id="2721623"/>
    <lineage>
        <taxon>Bacteria</taxon>
        <taxon>Pseudomonadati</taxon>
        <taxon>Bacteroidota</taxon>
        <taxon>Flavobacteriia</taxon>
        <taxon>Flavobacteriales</taxon>
        <taxon>Flavobacteriaceae</taxon>
        <taxon>Croceivirga</taxon>
    </lineage>
</organism>
<dbReference type="EMBL" id="JAAWWL010000002">
    <property type="protein sequence ID" value="NKI32000.1"/>
    <property type="molecule type" value="Genomic_DNA"/>
</dbReference>
<keyword evidence="2" id="KW-1185">Reference proteome</keyword>
<reference evidence="1 2" key="1">
    <citation type="submission" date="2020-04" db="EMBL/GenBank/DDBJ databases">
        <authorList>
            <person name="Yoon J."/>
        </authorList>
    </citation>
    <scope>NUCLEOTIDE SEQUENCE [LARGE SCALE GENOMIC DNA]</scope>
    <source>
        <strain evidence="1 2">DJ-13</strain>
    </source>
</reference>
<proteinExistence type="predicted"/>
<dbReference type="PROSITE" id="PS51257">
    <property type="entry name" value="PROKAR_LIPOPROTEIN"/>
    <property type="match status" value="1"/>
</dbReference>
<dbReference type="RefSeq" id="WP_168552229.1">
    <property type="nucleotide sequence ID" value="NZ_JAAWWL010000002.1"/>
</dbReference>
<dbReference type="Proteomes" id="UP000718451">
    <property type="component" value="Unassembled WGS sequence"/>
</dbReference>
<gene>
    <name evidence="1" type="ORF">HCU67_08585</name>
</gene>
<evidence type="ECO:0000313" key="2">
    <source>
        <dbReference type="Proteomes" id="UP000718451"/>
    </source>
</evidence>
<accession>A0ABX1GQ20</accession>
<evidence type="ECO:0000313" key="1">
    <source>
        <dbReference type="EMBL" id="NKI32000.1"/>
    </source>
</evidence>